<accession>A0A370S122</accession>
<sequence length="98" mass="10837">MGVFGLALLAPTCLVSYFISNGNNGVAIAANITFYVSAILIYLFPSICVALSESSQPRKLFLINLFLGWTLIGWCWAYYLALSVPNDQDAEEELQRQP</sequence>
<feature type="transmembrane region" description="Helical" evidence="1">
    <location>
        <begin position="60"/>
        <end position="79"/>
    </location>
</feature>
<evidence type="ECO:0000313" key="2">
    <source>
        <dbReference type="EMBL" id="RDL13447.1"/>
    </source>
</evidence>
<protein>
    <submittedName>
        <fullName evidence="2">T4 superinfection immunity protein</fullName>
    </submittedName>
</protein>
<organism evidence="2 3">
    <name type="scientific">Pseudomonas jessenii</name>
    <dbReference type="NCBI Taxonomy" id="77298"/>
    <lineage>
        <taxon>Bacteria</taxon>
        <taxon>Pseudomonadati</taxon>
        <taxon>Pseudomonadota</taxon>
        <taxon>Gammaproteobacteria</taxon>
        <taxon>Pseudomonadales</taxon>
        <taxon>Pseudomonadaceae</taxon>
        <taxon>Pseudomonas</taxon>
    </lineage>
</organism>
<gene>
    <name evidence="2" type="ORF">DEU51_12544</name>
</gene>
<name>A0A370S122_PSEJE</name>
<dbReference type="InterPro" id="IPR016410">
    <property type="entry name" value="Phage_imm"/>
</dbReference>
<reference evidence="2 3" key="1">
    <citation type="submission" date="2018-07" db="EMBL/GenBank/DDBJ databases">
        <title>Genome sequencing of rice bacterial endophytes.</title>
        <authorList>
            <person name="Venturi V."/>
        </authorList>
    </citation>
    <scope>NUCLEOTIDE SEQUENCE [LARGE SCALE GENOMIC DNA]</scope>
    <source>
        <strain evidence="2 3">E2333</strain>
    </source>
</reference>
<proteinExistence type="predicted"/>
<dbReference type="Pfam" id="PF14373">
    <property type="entry name" value="Imm_superinfect"/>
    <property type="match status" value="1"/>
</dbReference>
<keyword evidence="1" id="KW-0812">Transmembrane</keyword>
<keyword evidence="1" id="KW-1133">Transmembrane helix</keyword>
<keyword evidence="1" id="KW-0472">Membrane</keyword>
<feature type="transmembrane region" description="Helical" evidence="1">
    <location>
        <begin position="28"/>
        <end position="51"/>
    </location>
</feature>
<dbReference type="RefSeq" id="WP_115148362.1">
    <property type="nucleotide sequence ID" value="NZ_QRAV01000025.1"/>
</dbReference>
<dbReference type="Proteomes" id="UP000255365">
    <property type="component" value="Unassembled WGS sequence"/>
</dbReference>
<dbReference type="EMBL" id="QRAV01000025">
    <property type="protein sequence ID" value="RDL13447.1"/>
    <property type="molecule type" value="Genomic_DNA"/>
</dbReference>
<dbReference type="AlphaFoldDB" id="A0A370S122"/>
<evidence type="ECO:0000313" key="3">
    <source>
        <dbReference type="Proteomes" id="UP000255365"/>
    </source>
</evidence>
<evidence type="ECO:0000256" key="1">
    <source>
        <dbReference type="SAM" id="Phobius"/>
    </source>
</evidence>
<comment type="caution">
    <text evidence="2">The sequence shown here is derived from an EMBL/GenBank/DDBJ whole genome shotgun (WGS) entry which is preliminary data.</text>
</comment>